<accession>Q1YKX4</accession>
<evidence type="ECO:0000313" key="7">
    <source>
        <dbReference type="Proteomes" id="UP000000321"/>
    </source>
</evidence>
<evidence type="ECO:0000259" key="5">
    <source>
        <dbReference type="Pfam" id="PF09084"/>
    </source>
</evidence>
<keyword evidence="7" id="KW-1185">Reference proteome</keyword>
<feature type="signal peptide" evidence="4">
    <location>
        <begin position="1"/>
        <end position="22"/>
    </location>
</feature>
<dbReference type="InterPro" id="IPR015168">
    <property type="entry name" value="SsuA/THI5"/>
</dbReference>
<dbReference type="RefSeq" id="WP_009208394.1">
    <property type="nucleotide sequence ID" value="NZ_BBWP01000012.1"/>
</dbReference>
<dbReference type="Pfam" id="PF09084">
    <property type="entry name" value="NMT1"/>
    <property type="match status" value="1"/>
</dbReference>
<evidence type="ECO:0000256" key="2">
    <source>
        <dbReference type="ARBA" id="ARBA00010742"/>
    </source>
</evidence>
<dbReference type="GO" id="GO:0042597">
    <property type="term" value="C:periplasmic space"/>
    <property type="evidence" value="ECO:0007669"/>
    <property type="project" value="UniProtKB-SubCell"/>
</dbReference>
<dbReference type="Proteomes" id="UP000000321">
    <property type="component" value="Unassembled WGS sequence"/>
</dbReference>
<proteinExistence type="inferred from homology"/>
<organism evidence="6 7">
    <name type="scientific">Aurantimonas manganoxydans (strain ATCC BAA-1229 / DSM 21871 / SI85-9A1)</name>
    <dbReference type="NCBI Taxonomy" id="287752"/>
    <lineage>
        <taxon>Bacteria</taxon>
        <taxon>Pseudomonadati</taxon>
        <taxon>Pseudomonadota</taxon>
        <taxon>Alphaproteobacteria</taxon>
        <taxon>Hyphomicrobiales</taxon>
        <taxon>Aurantimonadaceae</taxon>
        <taxon>Aurantimonas</taxon>
    </lineage>
</organism>
<reference evidence="6 7" key="1">
    <citation type="journal article" date="2008" name="Appl. Environ. Microbiol.">
        <title>Genomic insights into Mn(II) oxidation by the marine alphaproteobacterium Aurantimonas sp. strain SI85-9A1.</title>
        <authorList>
            <person name="Dick G.J."/>
            <person name="Podell S."/>
            <person name="Johnson H.A."/>
            <person name="Rivera-Espinoza Y."/>
            <person name="Bernier-Latmani R."/>
            <person name="McCarthy J.K."/>
            <person name="Torpey J.W."/>
            <person name="Clement B.G."/>
            <person name="Gaasterland T."/>
            <person name="Tebo B.M."/>
        </authorList>
    </citation>
    <scope>NUCLEOTIDE SEQUENCE [LARGE SCALE GENOMIC DNA]</scope>
    <source>
        <strain evidence="6 7">SI85-9A1</strain>
    </source>
</reference>
<keyword evidence="3 4" id="KW-0732">Signal</keyword>
<name>Q1YKX4_AURMS</name>
<evidence type="ECO:0000313" key="6">
    <source>
        <dbReference type="EMBL" id="EAS50399.1"/>
    </source>
</evidence>
<comment type="caution">
    <text evidence="6">The sequence shown here is derived from an EMBL/GenBank/DDBJ whole genome shotgun (WGS) entry which is preliminary data.</text>
</comment>
<feature type="chain" id="PRO_5004197658" evidence="4">
    <location>
        <begin position="23"/>
        <end position="317"/>
    </location>
</feature>
<protein>
    <submittedName>
        <fullName evidence="6">Possible periplasmic substrate-binding protein, ABC-type transporter</fullName>
    </submittedName>
</protein>
<dbReference type="HOGENOM" id="CLU_878896_0_0_5"/>
<dbReference type="AlphaFoldDB" id="Q1YKX4"/>
<comment type="similarity">
    <text evidence="2">Belongs to the bacterial solute-binding protein SsuA/TauA family.</text>
</comment>
<dbReference type="GO" id="GO:0042918">
    <property type="term" value="P:alkanesulfonate transmembrane transport"/>
    <property type="evidence" value="ECO:0007669"/>
    <property type="project" value="TreeGrafter"/>
</dbReference>
<comment type="subcellular location">
    <subcellularLocation>
        <location evidence="1">Periplasm</location>
    </subcellularLocation>
</comment>
<dbReference type="EMBL" id="AAPJ01000002">
    <property type="protein sequence ID" value="EAS50399.1"/>
    <property type="molecule type" value="Genomic_DNA"/>
</dbReference>
<dbReference type="SUPFAM" id="SSF53850">
    <property type="entry name" value="Periplasmic binding protein-like II"/>
    <property type="match status" value="1"/>
</dbReference>
<dbReference type="PANTHER" id="PTHR30024">
    <property type="entry name" value="ALIPHATIC SULFONATES-BINDING PROTEIN-RELATED"/>
    <property type="match status" value="1"/>
</dbReference>
<dbReference type="BioCyc" id="AURANTIMONAS:SI859A1_00518-MONOMER"/>
<evidence type="ECO:0000256" key="1">
    <source>
        <dbReference type="ARBA" id="ARBA00004418"/>
    </source>
</evidence>
<sequence length="317" mass="33890">MKTTTLILAGLLASAMAGEAIAADNLKLAVGQRGNWDTAVAELGQRAGIFAKHDLELDLLYTQGGGETMQAVISGSVDIGVAAGTLGVLGAFSKGAPVRIIGAEATGAADFWYVPADSKLQSLKDADADTTIAYSTNGSSTNSMVLGFINEYGLKSQPVATGSPAATFTPVMTGQVDVGWSSPPFGFDALDEGKIRIIARGNDIEAIRNQSIRTLIANQQFMAERPDELQRFMAAYRETIDWMYSGDEALQTYAEFADTDVPTAKRIRDEFFPQSLIDPDEMSGMPALMEDAVKHKVLTEKLSDAQLAELIQIPARQ</sequence>
<evidence type="ECO:0000256" key="4">
    <source>
        <dbReference type="SAM" id="SignalP"/>
    </source>
</evidence>
<dbReference type="OrthoDB" id="7374754at2"/>
<gene>
    <name evidence="6" type="ORF">SI859A1_00518</name>
</gene>
<feature type="domain" description="SsuA/THI5-like" evidence="5">
    <location>
        <begin position="44"/>
        <end position="245"/>
    </location>
</feature>
<evidence type="ECO:0000256" key="3">
    <source>
        <dbReference type="ARBA" id="ARBA00022729"/>
    </source>
</evidence>
<dbReference type="PANTHER" id="PTHR30024:SF47">
    <property type="entry name" value="TAURINE-BINDING PERIPLASMIC PROTEIN"/>
    <property type="match status" value="1"/>
</dbReference>
<dbReference type="Gene3D" id="3.40.190.10">
    <property type="entry name" value="Periplasmic binding protein-like II"/>
    <property type="match status" value="2"/>
</dbReference>